<dbReference type="EMBL" id="FXTN01000004">
    <property type="protein sequence ID" value="SMO61768.1"/>
    <property type="molecule type" value="Genomic_DNA"/>
</dbReference>
<dbReference type="RefSeq" id="WP_142527837.1">
    <property type="nucleotide sequence ID" value="NZ_CBCSJO010000001.1"/>
</dbReference>
<evidence type="ECO:0000313" key="8">
    <source>
        <dbReference type="Proteomes" id="UP000320300"/>
    </source>
</evidence>
<name>A0A521CQT8_9SPHI</name>
<dbReference type="SUPFAM" id="SSF88659">
    <property type="entry name" value="Sigma3 and sigma4 domains of RNA polymerase sigma factors"/>
    <property type="match status" value="1"/>
</dbReference>
<dbReference type="Gene3D" id="1.10.10.10">
    <property type="entry name" value="Winged helix-like DNA-binding domain superfamily/Winged helix DNA-binding domain"/>
    <property type="match status" value="1"/>
</dbReference>
<reference evidence="7 8" key="1">
    <citation type="submission" date="2017-05" db="EMBL/GenBank/DDBJ databases">
        <authorList>
            <person name="Varghese N."/>
            <person name="Submissions S."/>
        </authorList>
    </citation>
    <scope>NUCLEOTIDE SEQUENCE [LARGE SCALE GENOMIC DNA]</scope>
    <source>
        <strain evidence="7 8">DSM 19036</strain>
    </source>
</reference>
<dbReference type="Pfam" id="PF04542">
    <property type="entry name" value="Sigma70_r2"/>
    <property type="match status" value="1"/>
</dbReference>
<dbReference type="AlphaFoldDB" id="A0A521CQT8"/>
<dbReference type="OrthoDB" id="659361at2"/>
<dbReference type="NCBIfam" id="TIGR02937">
    <property type="entry name" value="sigma70-ECF"/>
    <property type="match status" value="1"/>
</dbReference>
<evidence type="ECO:0000259" key="6">
    <source>
        <dbReference type="Pfam" id="PF08281"/>
    </source>
</evidence>
<dbReference type="PANTHER" id="PTHR43133:SF46">
    <property type="entry name" value="RNA POLYMERASE SIGMA-70 FACTOR ECF SUBFAMILY"/>
    <property type="match status" value="1"/>
</dbReference>
<dbReference type="InterPro" id="IPR007627">
    <property type="entry name" value="RNA_pol_sigma70_r2"/>
</dbReference>
<keyword evidence="3" id="KW-0731">Sigma factor</keyword>
<dbReference type="InterPro" id="IPR014284">
    <property type="entry name" value="RNA_pol_sigma-70_dom"/>
</dbReference>
<dbReference type="InterPro" id="IPR036388">
    <property type="entry name" value="WH-like_DNA-bd_sf"/>
</dbReference>
<dbReference type="InterPro" id="IPR039425">
    <property type="entry name" value="RNA_pol_sigma-70-like"/>
</dbReference>
<dbReference type="Proteomes" id="UP000320300">
    <property type="component" value="Unassembled WGS sequence"/>
</dbReference>
<organism evidence="7 8">
    <name type="scientific">Pedobacter westerhofensis</name>
    <dbReference type="NCBI Taxonomy" id="425512"/>
    <lineage>
        <taxon>Bacteria</taxon>
        <taxon>Pseudomonadati</taxon>
        <taxon>Bacteroidota</taxon>
        <taxon>Sphingobacteriia</taxon>
        <taxon>Sphingobacteriales</taxon>
        <taxon>Sphingobacteriaceae</taxon>
        <taxon>Pedobacter</taxon>
    </lineage>
</organism>
<dbReference type="GO" id="GO:0016987">
    <property type="term" value="F:sigma factor activity"/>
    <property type="evidence" value="ECO:0007669"/>
    <property type="project" value="UniProtKB-KW"/>
</dbReference>
<keyword evidence="8" id="KW-1185">Reference proteome</keyword>
<dbReference type="NCBIfam" id="TIGR02985">
    <property type="entry name" value="Sig70_bacteroi1"/>
    <property type="match status" value="1"/>
</dbReference>
<evidence type="ECO:0000256" key="3">
    <source>
        <dbReference type="ARBA" id="ARBA00023082"/>
    </source>
</evidence>
<keyword evidence="2" id="KW-0805">Transcription regulation</keyword>
<evidence type="ECO:0000259" key="5">
    <source>
        <dbReference type="Pfam" id="PF04542"/>
    </source>
</evidence>
<keyword evidence="4" id="KW-0804">Transcription</keyword>
<feature type="domain" description="RNA polymerase sigma factor 70 region 4 type 2" evidence="6">
    <location>
        <begin position="122"/>
        <end position="172"/>
    </location>
</feature>
<feature type="domain" description="RNA polymerase sigma-70 region 2" evidence="5">
    <location>
        <begin position="22"/>
        <end position="86"/>
    </location>
</feature>
<dbReference type="InterPro" id="IPR013325">
    <property type="entry name" value="RNA_pol_sigma_r2"/>
</dbReference>
<evidence type="ECO:0000313" key="7">
    <source>
        <dbReference type="EMBL" id="SMO61768.1"/>
    </source>
</evidence>
<proteinExistence type="inferred from homology"/>
<evidence type="ECO:0000256" key="1">
    <source>
        <dbReference type="ARBA" id="ARBA00010641"/>
    </source>
</evidence>
<protein>
    <submittedName>
        <fullName evidence="7">RNA polymerase sigma-70 factor, ECF subfamily</fullName>
    </submittedName>
</protein>
<dbReference type="InterPro" id="IPR013249">
    <property type="entry name" value="RNA_pol_sigma70_r4_t2"/>
</dbReference>
<evidence type="ECO:0000256" key="2">
    <source>
        <dbReference type="ARBA" id="ARBA00023015"/>
    </source>
</evidence>
<dbReference type="Pfam" id="PF08281">
    <property type="entry name" value="Sigma70_r4_2"/>
    <property type="match status" value="1"/>
</dbReference>
<dbReference type="GO" id="GO:0006352">
    <property type="term" value="P:DNA-templated transcription initiation"/>
    <property type="evidence" value="ECO:0007669"/>
    <property type="project" value="InterPro"/>
</dbReference>
<sequence>MSIQDLVRRIHIDEDESAFNELYRGYIAKLCQFAHSFLDDAEAAEEIVNDILIRLWLGRKDLGSIRNGQLYLYTSIKNSCLNHLRSVSAKRSNEQKVVDAYYFHLSVDPSQLLISKELSDHVLKAVNLLPDRCKLIFKMVKEDDLSCNEVAAILGLSPKTVFAQLAIALKKLDSALIHK</sequence>
<dbReference type="InterPro" id="IPR013324">
    <property type="entry name" value="RNA_pol_sigma_r3/r4-like"/>
</dbReference>
<evidence type="ECO:0000256" key="4">
    <source>
        <dbReference type="ARBA" id="ARBA00023163"/>
    </source>
</evidence>
<dbReference type="InterPro" id="IPR014327">
    <property type="entry name" value="RNA_pol_sigma70_bacteroid"/>
</dbReference>
<dbReference type="SUPFAM" id="SSF88946">
    <property type="entry name" value="Sigma2 domain of RNA polymerase sigma factors"/>
    <property type="match status" value="1"/>
</dbReference>
<accession>A0A521CQT8</accession>
<dbReference type="Gene3D" id="1.10.1740.10">
    <property type="match status" value="1"/>
</dbReference>
<comment type="similarity">
    <text evidence="1">Belongs to the sigma-70 factor family. ECF subfamily.</text>
</comment>
<dbReference type="GO" id="GO:0003677">
    <property type="term" value="F:DNA binding"/>
    <property type="evidence" value="ECO:0007669"/>
    <property type="project" value="InterPro"/>
</dbReference>
<dbReference type="PANTHER" id="PTHR43133">
    <property type="entry name" value="RNA POLYMERASE ECF-TYPE SIGMA FACTO"/>
    <property type="match status" value="1"/>
</dbReference>
<gene>
    <name evidence="7" type="ORF">SAMN06265348_104131</name>
</gene>